<dbReference type="InterPro" id="IPR004119">
    <property type="entry name" value="EcKL"/>
</dbReference>
<sequence>MEEKAWLETILHKDSYDKSISKVLNVSMISAVPEGNNYASEIYRATLDVILRSGRKSKVTLIVKKAHESEGKAKLLQDFSVFKGESRIYNDILTKFDQLMDDNQDNRDKLWCKMIGYKPYTALVFEDLKAQSFKMADRTKFLDKNHALLVFNSLGRFHGMGHVLIKQGLVSKEDFLPYFLTVDTPFVEKLIVGGLKGLSAVMEKDWSEEWKVVAKKLKTEEDAVKKLKALFTVPENCFQTICHGDCWTCNMMFKYCPYDENIPIAVKFLDFQGTHVSSHGFDLLYFLHTSVHPDIRRAQHKELIAEYHRSLKSTLTDYGMEADTPTLDQIWTELKRLQYHALIMSLTIQAITSADEKEAFVLENLDETQKKDAFNPAIFRSDRFKFSVQEELRKWAKDGRIY</sequence>
<dbReference type="Proteomes" id="UP001461498">
    <property type="component" value="Unassembled WGS sequence"/>
</dbReference>
<reference evidence="2 3" key="1">
    <citation type="submission" date="2022-12" db="EMBL/GenBank/DDBJ databases">
        <title>Chromosome-level genome assembly of true bugs.</title>
        <authorList>
            <person name="Ma L."/>
            <person name="Li H."/>
        </authorList>
    </citation>
    <scope>NUCLEOTIDE SEQUENCE [LARGE SCALE GENOMIC DNA]</scope>
    <source>
        <strain evidence="2">Lab_2022b</strain>
    </source>
</reference>
<evidence type="ECO:0000313" key="3">
    <source>
        <dbReference type="Proteomes" id="UP001461498"/>
    </source>
</evidence>
<dbReference type="Pfam" id="PF02958">
    <property type="entry name" value="EcKL"/>
    <property type="match status" value="1"/>
</dbReference>
<accession>A0AAW1DP02</accession>
<dbReference type="InterPro" id="IPR015897">
    <property type="entry name" value="CHK_kinase-like"/>
</dbReference>
<evidence type="ECO:0000313" key="2">
    <source>
        <dbReference type="EMBL" id="KAK9512728.1"/>
    </source>
</evidence>
<dbReference type="EMBL" id="JAPXFL010000001">
    <property type="protein sequence ID" value="KAK9512728.1"/>
    <property type="molecule type" value="Genomic_DNA"/>
</dbReference>
<dbReference type="AlphaFoldDB" id="A0AAW1DP02"/>
<name>A0AAW1DP02_9HEMI</name>
<dbReference type="Gene3D" id="3.90.1200.10">
    <property type="match status" value="1"/>
</dbReference>
<evidence type="ECO:0000259" key="1">
    <source>
        <dbReference type="SMART" id="SM00587"/>
    </source>
</evidence>
<dbReference type="PANTHER" id="PTHR11012">
    <property type="entry name" value="PROTEIN KINASE-LIKE DOMAIN-CONTAINING"/>
    <property type="match status" value="1"/>
</dbReference>
<comment type="caution">
    <text evidence="2">The sequence shown here is derived from an EMBL/GenBank/DDBJ whole genome shotgun (WGS) entry which is preliminary data.</text>
</comment>
<dbReference type="SUPFAM" id="SSF56112">
    <property type="entry name" value="Protein kinase-like (PK-like)"/>
    <property type="match status" value="1"/>
</dbReference>
<dbReference type="PANTHER" id="PTHR11012:SF56">
    <property type="entry name" value="CHK KINASE-LIKE DOMAIN-CONTAINING PROTEIN-RELATED"/>
    <property type="match status" value="1"/>
</dbReference>
<dbReference type="InterPro" id="IPR011009">
    <property type="entry name" value="Kinase-like_dom_sf"/>
</dbReference>
<organism evidence="2 3">
    <name type="scientific">Rhynocoris fuscipes</name>
    <dbReference type="NCBI Taxonomy" id="488301"/>
    <lineage>
        <taxon>Eukaryota</taxon>
        <taxon>Metazoa</taxon>
        <taxon>Ecdysozoa</taxon>
        <taxon>Arthropoda</taxon>
        <taxon>Hexapoda</taxon>
        <taxon>Insecta</taxon>
        <taxon>Pterygota</taxon>
        <taxon>Neoptera</taxon>
        <taxon>Paraneoptera</taxon>
        <taxon>Hemiptera</taxon>
        <taxon>Heteroptera</taxon>
        <taxon>Panheteroptera</taxon>
        <taxon>Cimicomorpha</taxon>
        <taxon>Reduviidae</taxon>
        <taxon>Harpactorinae</taxon>
        <taxon>Harpactorini</taxon>
        <taxon>Rhynocoris</taxon>
    </lineage>
</organism>
<dbReference type="SMART" id="SM00587">
    <property type="entry name" value="CHK"/>
    <property type="match status" value="1"/>
</dbReference>
<keyword evidence="3" id="KW-1185">Reference proteome</keyword>
<proteinExistence type="predicted"/>
<protein>
    <recommendedName>
        <fullName evidence="1">CHK kinase-like domain-containing protein</fullName>
    </recommendedName>
</protein>
<feature type="domain" description="CHK kinase-like" evidence="1">
    <location>
        <begin position="123"/>
        <end position="317"/>
    </location>
</feature>
<gene>
    <name evidence="2" type="ORF">O3M35_001092</name>
</gene>